<dbReference type="EMBL" id="SRLE01000009">
    <property type="protein sequence ID" value="TGD72506.1"/>
    <property type="molecule type" value="Genomic_DNA"/>
</dbReference>
<keyword evidence="3" id="KW-1185">Reference proteome</keyword>
<dbReference type="AlphaFoldDB" id="A0A4Z0LZ95"/>
<dbReference type="RefSeq" id="WP_135444686.1">
    <property type="nucleotide sequence ID" value="NZ_SRLE01000009.1"/>
</dbReference>
<comment type="caution">
    <text evidence="2">The sequence shown here is derived from an EMBL/GenBank/DDBJ whole genome shotgun (WGS) entry which is preliminary data.</text>
</comment>
<gene>
    <name evidence="2" type="ORF">E4634_13315</name>
</gene>
<organism evidence="2 3">
    <name type="scientific">Mangrovimicrobium sediminis</name>
    <dbReference type="NCBI Taxonomy" id="2562682"/>
    <lineage>
        <taxon>Bacteria</taxon>
        <taxon>Pseudomonadati</taxon>
        <taxon>Pseudomonadota</taxon>
        <taxon>Gammaproteobacteria</taxon>
        <taxon>Cellvibrionales</taxon>
        <taxon>Halieaceae</taxon>
        <taxon>Mangrovimicrobium</taxon>
    </lineage>
</organism>
<evidence type="ECO:0000313" key="2">
    <source>
        <dbReference type="EMBL" id="TGD72506.1"/>
    </source>
</evidence>
<evidence type="ECO:0000256" key="1">
    <source>
        <dbReference type="SAM" id="SignalP"/>
    </source>
</evidence>
<dbReference type="Proteomes" id="UP000298050">
    <property type="component" value="Unassembled WGS sequence"/>
</dbReference>
<sequence length="158" mass="17762">MPRSTRLSKSFIICLMFLAACFSAALRAETVEQKVWVKAVDTDGSCRVTAYFKGDHDNCSNHDAHGRDDCPKDTGCICTRQEKHVTWAMDGSESFSVMFDQGSENPFVEKGDNACSFSSNKKGKLRCRVKEKNTPKGIYHYSVHVNHCEPAKVKLKLY</sequence>
<feature type="chain" id="PRO_5021318789" evidence="1">
    <location>
        <begin position="28"/>
        <end position="158"/>
    </location>
</feature>
<proteinExistence type="predicted"/>
<feature type="signal peptide" evidence="1">
    <location>
        <begin position="1"/>
        <end position="27"/>
    </location>
</feature>
<name>A0A4Z0LZ95_9GAMM</name>
<evidence type="ECO:0000313" key="3">
    <source>
        <dbReference type="Proteomes" id="UP000298050"/>
    </source>
</evidence>
<reference evidence="2 3" key="1">
    <citation type="submission" date="2019-04" db="EMBL/GenBank/DDBJ databases">
        <title>Taxonomy of novel Haliea sp. from mangrove soil of West Coast of India.</title>
        <authorList>
            <person name="Verma A."/>
            <person name="Kumar P."/>
            <person name="Krishnamurthi S."/>
        </authorList>
    </citation>
    <scope>NUCLEOTIDE SEQUENCE [LARGE SCALE GENOMIC DNA]</scope>
    <source>
        <strain evidence="2 3">SAOS-164</strain>
    </source>
</reference>
<dbReference type="PROSITE" id="PS51257">
    <property type="entry name" value="PROKAR_LIPOPROTEIN"/>
    <property type="match status" value="1"/>
</dbReference>
<keyword evidence="1" id="KW-0732">Signal</keyword>
<accession>A0A4Z0LZ95</accession>
<protein>
    <submittedName>
        <fullName evidence="2">Uncharacterized protein</fullName>
    </submittedName>
</protein>